<sequence length="123" mass="13019">MRTLAQSTVWSVSRETVRIREVCGSWGGGNSAQSIPSPEERKAASKSVRPMPELEEAAGGCTSLRNERSPFPRLRQLNPFLPTRSGAGVSGASDLGTAEQPASSARHLGSHQETTKGQDCGAL</sequence>
<dbReference type="Proteomes" id="UP001162501">
    <property type="component" value="Chromosome 20"/>
</dbReference>
<proteinExistence type="predicted"/>
<protein>
    <submittedName>
        <fullName evidence="1">Uncharacterized protein</fullName>
    </submittedName>
</protein>
<gene>
    <name evidence="1" type="ORF">MRATA1EN22A_LOCUS10669</name>
</gene>
<reference evidence="1" key="1">
    <citation type="submission" date="2023-05" db="EMBL/GenBank/DDBJ databases">
        <authorList>
            <consortium name="ELIXIR-Norway"/>
        </authorList>
    </citation>
    <scope>NUCLEOTIDE SEQUENCE</scope>
</reference>
<name>A0AC59YVC1_RANTA</name>
<reference evidence="1" key="2">
    <citation type="submission" date="2025-03" db="EMBL/GenBank/DDBJ databases">
        <authorList>
            <consortium name="ELIXIR-Norway"/>
            <consortium name="Elixir Norway"/>
        </authorList>
    </citation>
    <scope>NUCLEOTIDE SEQUENCE</scope>
</reference>
<evidence type="ECO:0000313" key="1">
    <source>
        <dbReference type="EMBL" id="CAN0008153.1"/>
    </source>
</evidence>
<organism evidence="1 2">
    <name type="scientific">Rangifer tarandus platyrhynchus</name>
    <name type="common">Svalbard reindeer</name>
    <dbReference type="NCBI Taxonomy" id="3082113"/>
    <lineage>
        <taxon>Eukaryota</taxon>
        <taxon>Metazoa</taxon>
        <taxon>Chordata</taxon>
        <taxon>Craniata</taxon>
        <taxon>Vertebrata</taxon>
        <taxon>Euteleostomi</taxon>
        <taxon>Mammalia</taxon>
        <taxon>Eutheria</taxon>
        <taxon>Laurasiatheria</taxon>
        <taxon>Artiodactyla</taxon>
        <taxon>Ruminantia</taxon>
        <taxon>Pecora</taxon>
        <taxon>Cervidae</taxon>
        <taxon>Odocoileinae</taxon>
        <taxon>Rangifer</taxon>
    </lineage>
</organism>
<evidence type="ECO:0000313" key="2">
    <source>
        <dbReference type="Proteomes" id="UP001162501"/>
    </source>
</evidence>
<accession>A0AC59YVC1</accession>
<dbReference type="EMBL" id="OX596104">
    <property type="protein sequence ID" value="CAN0008153.1"/>
    <property type="molecule type" value="Genomic_DNA"/>
</dbReference>